<evidence type="ECO:0000313" key="2">
    <source>
        <dbReference type="Proteomes" id="UP001241835"/>
    </source>
</evidence>
<evidence type="ECO:0000313" key="1">
    <source>
        <dbReference type="EMBL" id="WEU69825.1"/>
    </source>
</evidence>
<proteinExistence type="predicted"/>
<sequence length="124" mass="14599">MKTIIKLIMSILLLTVACSCVKFEPIVRYTEPDDTWNYATFNPSSVVEYHGAQSKRDYVYWMIYTDYDYGWSNQVISMDWETMSAVILILKAPLEDRDRLMDEYEPTILYKQGYQPVLVLSDKD</sequence>
<dbReference type="Proteomes" id="UP001241835">
    <property type="component" value="Segment"/>
</dbReference>
<name>A0AAF0ID91_9CAUD</name>
<reference evidence="1 2" key="1">
    <citation type="submission" date="2023-01" db="EMBL/GenBank/DDBJ databases">
        <title>New crAssphage isolates infecting Bacteroides cellulosilyticus.</title>
        <authorList>
            <person name="Papudeshi B."/>
            <person name="Vega A.A."/>
            <person name="Souza C."/>
            <person name="Giles S.K."/>
            <person name="Mallawaarachchi V."/>
            <person name="Roach M.J."/>
            <person name="An M."/>
            <person name="Jacobson N."/>
            <person name="McNair K."/>
            <person name="Mora M.F."/>
            <person name="Pastrana K."/>
            <person name="Leigh C."/>
            <person name="Cram C."/>
            <person name="Plewa W.S."/>
            <person name="Grigson S.R."/>
            <person name="Bouras G.S."/>
            <person name="Decewicz P."/>
            <person name="Luque A."/>
            <person name="Droit L."/>
            <person name="Handley S."/>
            <person name="Segall A.M."/>
            <person name="Dinsdale E.A."/>
            <person name="Edwards R.A."/>
        </authorList>
    </citation>
    <scope>NUCLEOTIDE SEQUENCE [LARGE SCALE GENOMIC DNA]</scope>
    <source>
        <strain evidence="1">Bc01</strain>
    </source>
</reference>
<dbReference type="PROSITE" id="PS51257">
    <property type="entry name" value="PROKAR_LIPOPROTEIN"/>
    <property type="match status" value="1"/>
</dbReference>
<accession>A0AAF0ID91</accession>
<evidence type="ECO:0008006" key="3">
    <source>
        <dbReference type="Google" id="ProtNLM"/>
    </source>
</evidence>
<keyword evidence="2" id="KW-1185">Reference proteome</keyword>
<organism evidence="1 2">
    <name type="scientific">Kehishuvirus sp. 'tikkala'</name>
    <dbReference type="NCBI Taxonomy" id="3028513"/>
    <lineage>
        <taxon>Viruses</taxon>
        <taxon>Duplodnaviria</taxon>
        <taxon>Heunggongvirae</taxon>
        <taxon>Uroviricota</taxon>
        <taxon>Caudoviricetes</taxon>
        <taxon>Crassvirales</taxon>
        <taxon>Steigviridae</taxon>
        <taxon>Asinivirinae</taxon>
        <taxon>Kehishuvirus</taxon>
    </lineage>
</organism>
<protein>
    <recommendedName>
        <fullName evidence="3">Lipoprotein</fullName>
    </recommendedName>
</protein>
<dbReference type="EMBL" id="OQ198717">
    <property type="protein sequence ID" value="WEU69825.1"/>
    <property type="molecule type" value="Genomic_DNA"/>
</dbReference>